<dbReference type="AlphaFoldDB" id="G9WTE3"/>
<dbReference type="Pfam" id="PF01928">
    <property type="entry name" value="CYTH"/>
    <property type="match status" value="1"/>
</dbReference>
<dbReference type="PANTHER" id="PTHR40114:SF1">
    <property type="entry name" value="SLR0698 PROTEIN"/>
    <property type="match status" value="1"/>
</dbReference>
<dbReference type="SMART" id="SM01118">
    <property type="entry name" value="CYTH"/>
    <property type="match status" value="1"/>
</dbReference>
<dbReference type="InterPro" id="IPR012042">
    <property type="entry name" value="NeuTTM/CthTTM-like"/>
</dbReference>
<dbReference type="Gene3D" id="2.40.320.10">
    <property type="entry name" value="Hypothetical Protein Pfu-838710-001"/>
    <property type="match status" value="1"/>
</dbReference>
<keyword evidence="4" id="KW-1185">Reference proteome</keyword>
<dbReference type="CDD" id="cd07761">
    <property type="entry name" value="CYTH-like_CthTTM-like"/>
    <property type="match status" value="1"/>
</dbReference>
<evidence type="ECO:0000256" key="1">
    <source>
        <dbReference type="PIRSR" id="PIRSR016487-1"/>
    </source>
</evidence>
<dbReference type="InterPro" id="IPR033469">
    <property type="entry name" value="CYTH-like_dom_sf"/>
</dbReference>
<dbReference type="InterPro" id="IPR023577">
    <property type="entry name" value="CYTH_domain"/>
</dbReference>
<dbReference type="SUPFAM" id="SSF55154">
    <property type="entry name" value="CYTH-like phosphatases"/>
    <property type="match status" value="1"/>
</dbReference>
<dbReference type="PATRIC" id="fig|796944.3.peg.886"/>
<proteinExistence type="predicted"/>
<evidence type="ECO:0000259" key="2">
    <source>
        <dbReference type="PROSITE" id="PS51707"/>
    </source>
</evidence>
<sequence>MGVEIERKWLVTEESLSKEQTIRKDELDYSDMEQGYLCRNPVVRIRKAKYKDGRTEFILCYKGKGLLEREEYNLPLTEEAYFMLRGKIEGRLIEKRRYRIPYGKYCIEWDIFKADLKGLMYAEVEFPSGEEALAFHPPSWFSRELTGEAGYSNADLAFQ</sequence>
<dbReference type="HOGENOM" id="CLU_109545_0_0_9"/>
<evidence type="ECO:0000313" key="4">
    <source>
        <dbReference type="Proteomes" id="UP000003527"/>
    </source>
</evidence>
<organism evidence="3 4">
    <name type="scientific">Oribacterium asaccharolyticum ACB7</name>
    <dbReference type="NCBI Taxonomy" id="796944"/>
    <lineage>
        <taxon>Bacteria</taxon>
        <taxon>Bacillati</taxon>
        <taxon>Bacillota</taxon>
        <taxon>Clostridia</taxon>
        <taxon>Lachnospirales</taxon>
        <taxon>Lachnospiraceae</taxon>
        <taxon>Oribacterium</taxon>
    </lineage>
</organism>
<dbReference type="RefSeq" id="WP_009536116.1">
    <property type="nucleotide sequence ID" value="NZ_JH414504.1"/>
</dbReference>
<feature type="domain" description="CYTH" evidence="2">
    <location>
        <begin position="2"/>
        <end position="159"/>
    </location>
</feature>
<feature type="active site" description="Proton acceptor" evidence="1">
    <location>
        <position position="36"/>
    </location>
</feature>
<protein>
    <recommendedName>
        <fullName evidence="2">CYTH domain-containing protein</fullName>
    </recommendedName>
</protein>
<name>G9WTE3_9FIRM</name>
<dbReference type="PROSITE" id="PS51707">
    <property type="entry name" value="CYTH"/>
    <property type="match status" value="1"/>
</dbReference>
<dbReference type="PANTHER" id="PTHR40114">
    <property type="entry name" value="SLR0698 PROTEIN"/>
    <property type="match status" value="1"/>
</dbReference>
<dbReference type="PIRSF" id="PIRSF016487">
    <property type="entry name" value="CYTH_UCP016487"/>
    <property type="match status" value="1"/>
</dbReference>
<accession>G9WTE3</accession>
<reference evidence="3 4" key="1">
    <citation type="submission" date="2011-08" db="EMBL/GenBank/DDBJ databases">
        <title>The Genome Sequence of Oribacterium sp. ACB7.</title>
        <authorList>
            <consortium name="The Broad Institute Genome Sequencing Platform"/>
            <person name="Earl A."/>
            <person name="Ward D."/>
            <person name="Feldgarden M."/>
            <person name="Gevers D."/>
            <person name="Sizova M."/>
            <person name="Hazen A."/>
            <person name="Epstein S."/>
            <person name="Young S.K."/>
            <person name="Zeng Q."/>
            <person name="Gargeya S."/>
            <person name="Fitzgerald M."/>
            <person name="Haas B."/>
            <person name="Abouelleil A."/>
            <person name="Alvarado L."/>
            <person name="Arachchi H.M."/>
            <person name="Berlin A."/>
            <person name="Brown A."/>
            <person name="Chapman S.B."/>
            <person name="Chen Z."/>
            <person name="Dunbar C."/>
            <person name="Freedman E."/>
            <person name="Gearin G."/>
            <person name="Gellesch M."/>
            <person name="Goldberg J."/>
            <person name="Griggs A."/>
            <person name="Gujja S."/>
            <person name="Heiman D."/>
            <person name="Howarth C."/>
            <person name="Larson L."/>
            <person name="Lui A."/>
            <person name="MacDonald P.J.P."/>
            <person name="Montmayeur A."/>
            <person name="Murphy C."/>
            <person name="Neiman D."/>
            <person name="Pearson M."/>
            <person name="Priest M."/>
            <person name="Roberts A."/>
            <person name="Saif S."/>
            <person name="Shea T."/>
            <person name="Shenoy N."/>
            <person name="Sisk P."/>
            <person name="Stolte C."/>
            <person name="Sykes S."/>
            <person name="Wortman J."/>
            <person name="Nusbaum C."/>
            <person name="Birren B."/>
        </authorList>
    </citation>
    <scope>NUCLEOTIDE SEQUENCE [LARGE SCALE GENOMIC DNA]</scope>
    <source>
        <strain evidence="3 4">ACB7</strain>
    </source>
</reference>
<evidence type="ECO:0000313" key="3">
    <source>
        <dbReference type="EMBL" id="EHL12466.1"/>
    </source>
</evidence>
<dbReference type="EMBL" id="AFZD01000015">
    <property type="protein sequence ID" value="EHL12466.1"/>
    <property type="molecule type" value="Genomic_DNA"/>
</dbReference>
<dbReference type="Proteomes" id="UP000003527">
    <property type="component" value="Unassembled WGS sequence"/>
</dbReference>
<comment type="caution">
    <text evidence="3">The sequence shown here is derived from an EMBL/GenBank/DDBJ whole genome shotgun (WGS) entry which is preliminary data.</text>
</comment>
<gene>
    <name evidence="3" type="ORF">HMPREF9624_00177</name>
</gene>